<organism evidence="3 4">
    <name type="scientific">Naematelia encephala</name>
    <dbReference type="NCBI Taxonomy" id="71784"/>
    <lineage>
        <taxon>Eukaryota</taxon>
        <taxon>Fungi</taxon>
        <taxon>Dikarya</taxon>
        <taxon>Basidiomycota</taxon>
        <taxon>Agaricomycotina</taxon>
        <taxon>Tremellomycetes</taxon>
        <taxon>Tremellales</taxon>
        <taxon>Naemateliaceae</taxon>
        <taxon>Naematelia</taxon>
    </lineage>
</organism>
<feature type="compositionally biased region" description="Low complexity" evidence="2">
    <location>
        <begin position="26"/>
        <end position="52"/>
    </location>
</feature>
<evidence type="ECO:0000256" key="2">
    <source>
        <dbReference type="SAM" id="MobiDB-lite"/>
    </source>
</evidence>
<dbReference type="AlphaFoldDB" id="A0A1Y2ALG1"/>
<keyword evidence="1" id="KW-0175">Coiled coil</keyword>
<comment type="caution">
    <text evidence="3">The sequence shown here is derived from an EMBL/GenBank/DDBJ whole genome shotgun (WGS) entry which is preliminary data.</text>
</comment>
<gene>
    <name evidence="3" type="ORF">BCR39DRAFT_550188</name>
</gene>
<feature type="region of interest" description="Disordered" evidence="2">
    <location>
        <begin position="1"/>
        <end position="52"/>
    </location>
</feature>
<feature type="compositionally biased region" description="Low complexity" evidence="2">
    <location>
        <begin position="185"/>
        <end position="198"/>
    </location>
</feature>
<accession>A0A1Y2ALG1</accession>
<feature type="compositionally biased region" description="Low complexity" evidence="2">
    <location>
        <begin position="1"/>
        <end position="19"/>
    </location>
</feature>
<feature type="coiled-coil region" evidence="1">
    <location>
        <begin position="122"/>
        <end position="149"/>
    </location>
</feature>
<evidence type="ECO:0000256" key="1">
    <source>
        <dbReference type="SAM" id="Coils"/>
    </source>
</evidence>
<protein>
    <submittedName>
        <fullName evidence="3">Uncharacterized protein</fullName>
    </submittedName>
</protein>
<dbReference type="InParanoid" id="A0A1Y2ALG1"/>
<feature type="compositionally biased region" description="Acidic residues" evidence="2">
    <location>
        <begin position="149"/>
        <end position="162"/>
    </location>
</feature>
<sequence length="236" mass="26229">MRDLSSPIASSSSSSMSSSFQRVNDTSTRLPSVTTSTSTLSRPSRSASSPTLVTISEVPCSSYEDDLLYDKSMEVNVDVQDDFGPFESEAELTEFLGWMESHEYRVAKRPRLPTIYEEPVVEKEMNEELANEREMYEQLSNDKEVYDEAPEMSMSDTDDEQSENSLPITPPLSRRPSSTIPLIYSSDADAPSSPTSTSGLGDFSKACELVNALDWTHRLIIPARVTGWLSKRPCSV</sequence>
<keyword evidence="4" id="KW-1185">Reference proteome</keyword>
<feature type="region of interest" description="Disordered" evidence="2">
    <location>
        <begin position="149"/>
        <end position="201"/>
    </location>
</feature>
<name>A0A1Y2ALG1_9TREE</name>
<dbReference type="Proteomes" id="UP000193986">
    <property type="component" value="Unassembled WGS sequence"/>
</dbReference>
<reference evidence="3 4" key="1">
    <citation type="submission" date="2016-07" db="EMBL/GenBank/DDBJ databases">
        <title>Pervasive Adenine N6-methylation of Active Genes in Fungi.</title>
        <authorList>
            <consortium name="DOE Joint Genome Institute"/>
            <person name="Mondo S.J."/>
            <person name="Dannebaum R.O."/>
            <person name="Kuo R.C."/>
            <person name="Labutti K."/>
            <person name="Haridas S."/>
            <person name="Kuo A."/>
            <person name="Salamov A."/>
            <person name="Ahrendt S.R."/>
            <person name="Lipzen A."/>
            <person name="Sullivan W."/>
            <person name="Andreopoulos W.B."/>
            <person name="Clum A."/>
            <person name="Lindquist E."/>
            <person name="Daum C."/>
            <person name="Ramamoorthy G.K."/>
            <person name="Gryganskyi A."/>
            <person name="Culley D."/>
            <person name="Magnuson J.K."/>
            <person name="James T.Y."/>
            <person name="O'Malley M.A."/>
            <person name="Stajich J.E."/>
            <person name="Spatafora J.W."/>
            <person name="Visel A."/>
            <person name="Grigoriev I.V."/>
        </authorList>
    </citation>
    <scope>NUCLEOTIDE SEQUENCE [LARGE SCALE GENOMIC DNA]</scope>
    <source>
        <strain evidence="3 4">68-887.2</strain>
    </source>
</reference>
<dbReference type="EMBL" id="MCFC01000084">
    <property type="protein sequence ID" value="ORY23057.1"/>
    <property type="molecule type" value="Genomic_DNA"/>
</dbReference>
<proteinExistence type="predicted"/>
<evidence type="ECO:0000313" key="3">
    <source>
        <dbReference type="EMBL" id="ORY23057.1"/>
    </source>
</evidence>
<evidence type="ECO:0000313" key="4">
    <source>
        <dbReference type="Proteomes" id="UP000193986"/>
    </source>
</evidence>